<dbReference type="EMBL" id="JAHWGI010000985">
    <property type="protein sequence ID" value="KAK3920026.1"/>
    <property type="molecule type" value="Genomic_DNA"/>
</dbReference>
<reference evidence="1" key="1">
    <citation type="submission" date="2021-07" db="EMBL/GenBank/DDBJ databases">
        <authorList>
            <person name="Catto M.A."/>
            <person name="Jacobson A."/>
            <person name="Kennedy G."/>
            <person name="Labadie P."/>
            <person name="Hunt B.G."/>
            <person name="Srinivasan R."/>
        </authorList>
    </citation>
    <scope>NUCLEOTIDE SEQUENCE</scope>
    <source>
        <strain evidence="1">PL_HMW_Pooled</strain>
        <tissue evidence="1">Head</tissue>
    </source>
</reference>
<dbReference type="AlphaFoldDB" id="A0AAE1HG33"/>
<name>A0AAE1HG33_9NEOP</name>
<evidence type="ECO:0000313" key="2">
    <source>
        <dbReference type="Proteomes" id="UP001219518"/>
    </source>
</evidence>
<sequence length="161" mass="17983">MLPKKANPLLDFVVTACLSCLICPRMLFIVVFQAVTVSPDPNTVLRIVFVTKSIFRLIRSNGISGSGWHVSKFSPGYHPLPAPGTTTAVSLELLADTRVKQKMEKTVLCYCMIHCTERLIVEVDYCESDKLWCHESFGQYLALVSLYLGLLAEDFGCLLHQ</sequence>
<gene>
    <name evidence="1" type="ORF">KUF71_009313</name>
</gene>
<protein>
    <submittedName>
        <fullName evidence="1">Gamma-glutamyl phosphate reductase</fullName>
    </submittedName>
</protein>
<reference evidence="1" key="2">
    <citation type="journal article" date="2023" name="BMC Genomics">
        <title>Pest status, molecular evolution, and epigenetic factors derived from the genome assembly of Frankliniella fusca, a thysanopteran phytovirus vector.</title>
        <authorList>
            <person name="Catto M.A."/>
            <person name="Labadie P.E."/>
            <person name="Jacobson A.L."/>
            <person name="Kennedy G.G."/>
            <person name="Srinivasan R."/>
            <person name="Hunt B.G."/>
        </authorList>
    </citation>
    <scope>NUCLEOTIDE SEQUENCE</scope>
    <source>
        <strain evidence="1">PL_HMW_Pooled</strain>
    </source>
</reference>
<accession>A0AAE1HG33</accession>
<evidence type="ECO:0000313" key="1">
    <source>
        <dbReference type="EMBL" id="KAK3920026.1"/>
    </source>
</evidence>
<dbReference type="Proteomes" id="UP001219518">
    <property type="component" value="Unassembled WGS sequence"/>
</dbReference>
<proteinExistence type="predicted"/>
<organism evidence="1 2">
    <name type="scientific">Frankliniella fusca</name>
    <dbReference type="NCBI Taxonomy" id="407009"/>
    <lineage>
        <taxon>Eukaryota</taxon>
        <taxon>Metazoa</taxon>
        <taxon>Ecdysozoa</taxon>
        <taxon>Arthropoda</taxon>
        <taxon>Hexapoda</taxon>
        <taxon>Insecta</taxon>
        <taxon>Pterygota</taxon>
        <taxon>Neoptera</taxon>
        <taxon>Paraneoptera</taxon>
        <taxon>Thysanoptera</taxon>
        <taxon>Terebrantia</taxon>
        <taxon>Thripoidea</taxon>
        <taxon>Thripidae</taxon>
        <taxon>Frankliniella</taxon>
    </lineage>
</organism>
<comment type="caution">
    <text evidence="1">The sequence shown here is derived from an EMBL/GenBank/DDBJ whole genome shotgun (WGS) entry which is preliminary data.</text>
</comment>
<keyword evidence="2" id="KW-1185">Reference proteome</keyword>